<dbReference type="GO" id="GO:0006629">
    <property type="term" value="P:lipid metabolic process"/>
    <property type="evidence" value="ECO:0007669"/>
    <property type="project" value="InterPro"/>
</dbReference>
<protein>
    <submittedName>
        <fullName evidence="3">Fatty acid desaturase</fullName>
    </submittedName>
</protein>
<dbReference type="OrthoDB" id="9792534at2"/>
<reference evidence="3 4" key="1">
    <citation type="submission" date="2019-06" db="EMBL/GenBank/DDBJ databases">
        <title>New taxonomy in bacterial strain CC-CFT640, isolated from vineyard.</title>
        <authorList>
            <person name="Lin S.-Y."/>
            <person name="Tsai C.-F."/>
            <person name="Young C.-C."/>
        </authorList>
    </citation>
    <scope>NUCLEOTIDE SEQUENCE [LARGE SCALE GENOMIC DNA]</scope>
    <source>
        <strain evidence="3 4">CC-CFT640</strain>
    </source>
</reference>
<gene>
    <name evidence="3" type="ORF">FHP25_40165</name>
</gene>
<evidence type="ECO:0000256" key="1">
    <source>
        <dbReference type="SAM" id="Phobius"/>
    </source>
</evidence>
<feature type="transmembrane region" description="Helical" evidence="1">
    <location>
        <begin position="48"/>
        <end position="70"/>
    </location>
</feature>
<dbReference type="RefSeq" id="WP_147852652.1">
    <property type="nucleotide sequence ID" value="NZ_VDUZ01000100.1"/>
</dbReference>
<keyword evidence="1" id="KW-0472">Membrane</keyword>
<name>A0A5C8P6C0_9HYPH</name>
<evidence type="ECO:0000259" key="2">
    <source>
        <dbReference type="Pfam" id="PF00487"/>
    </source>
</evidence>
<dbReference type="InterPro" id="IPR005804">
    <property type="entry name" value="FA_desaturase_dom"/>
</dbReference>
<dbReference type="Proteomes" id="UP000321638">
    <property type="component" value="Unassembled WGS sequence"/>
</dbReference>
<organism evidence="3 4">
    <name type="scientific">Vineibacter terrae</name>
    <dbReference type="NCBI Taxonomy" id="2586908"/>
    <lineage>
        <taxon>Bacteria</taxon>
        <taxon>Pseudomonadati</taxon>
        <taxon>Pseudomonadota</taxon>
        <taxon>Alphaproteobacteria</taxon>
        <taxon>Hyphomicrobiales</taxon>
        <taxon>Vineibacter</taxon>
    </lineage>
</organism>
<feature type="transmembrane region" description="Helical" evidence="1">
    <location>
        <begin position="171"/>
        <end position="189"/>
    </location>
</feature>
<dbReference type="EMBL" id="VDUZ01000100">
    <property type="protein sequence ID" value="TXL69157.1"/>
    <property type="molecule type" value="Genomic_DNA"/>
</dbReference>
<keyword evidence="4" id="KW-1185">Reference proteome</keyword>
<dbReference type="Pfam" id="PF00487">
    <property type="entry name" value="FA_desaturase"/>
    <property type="match status" value="1"/>
</dbReference>
<proteinExistence type="predicted"/>
<dbReference type="AlphaFoldDB" id="A0A5C8P6C0"/>
<feature type="transmembrane region" description="Helical" evidence="1">
    <location>
        <begin position="21"/>
        <end position="42"/>
    </location>
</feature>
<keyword evidence="1" id="KW-1133">Transmembrane helix</keyword>
<comment type="caution">
    <text evidence="3">The sequence shown here is derived from an EMBL/GenBank/DDBJ whole genome shotgun (WGS) entry which is preliminary data.</text>
</comment>
<feature type="domain" description="Fatty acid desaturase" evidence="2">
    <location>
        <begin position="47"/>
        <end position="278"/>
    </location>
</feature>
<evidence type="ECO:0000313" key="3">
    <source>
        <dbReference type="EMBL" id="TXL69157.1"/>
    </source>
</evidence>
<evidence type="ECO:0000313" key="4">
    <source>
        <dbReference type="Proteomes" id="UP000321638"/>
    </source>
</evidence>
<accession>A0A5C8P6C0</accession>
<sequence>MSDVAQATRARPPFLLAHSPWDTVPVLAALAHLAGVVALVMAFPVMPWWAFIALALAYAVSISWNINGIAHNQIHNPYFRSDALNRAFNMLLSLTLGFTQTEYHYVHLRHHAGNSDRPGPDGETIDPLSIYRCGDHGEPENVWAYTFLSYFRDAPTKDFSSMTGRRRLDALWSRAEMAAVVLFYGLLAVHDWRAVLCLAPFYYLGHSLSSLNGWYEHFGGNPDVPIAWGVSTYNRFYNWLWFNNGYHAEHHYRPKQHWTRMKELHLQIADAQKAAGVKVIMTCHALGFLEPSHPPHVWRKLAAHMLGRRAAPAGGA</sequence>
<keyword evidence="1" id="KW-0812">Transmembrane</keyword>